<keyword evidence="3" id="KW-1185">Reference proteome</keyword>
<evidence type="ECO:0000313" key="3">
    <source>
        <dbReference type="Proteomes" id="UP000646946"/>
    </source>
</evidence>
<comment type="caution">
    <text evidence="2">The sequence shown here is derived from an EMBL/GenBank/DDBJ whole genome shotgun (WGS) entry which is preliminary data.</text>
</comment>
<protein>
    <recommendedName>
        <fullName evidence="4">HTH marR-type domain-containing protein</fullName>
    </recommendedName>
</protein>
<keyword evidence="1" id="KW-0812">Transmembrane</keyword>
<accession>A0A832X5M1</accession>
<name>A0A832X5M1_9ARCH</name>
<keyword evidence="1" id="KW-0472">Membrane</keyword>
<keyword evidence="1" id="KW-1133">Transmembrane helix</keyword>
<organism evidence="2 3">
    <name type="scientific">Candidatus Naiadarchaeum limnaeum</name>
    <dbReference type="NCBI Taxonomy" id="2756139"/>
    <lineage>
        <taxon>Archaea</taxon>
        <taxon>Candidatus Undinarchaeota</taxon>
        <taxon>Candidatus Undinarchaeia</taxon>
        <taxon>Candidatus Naiadarchaeales</taxon>
        <taxon>Candidatus Naiadarchaeaceae</taxon>
        <taxon>Candidatus Naiadarchaeum</taxon>
    </lineage>
</organism>
<evidence type="ECO:0008006" key="4">
    <source>
        <dbReference type="Google" id="ProtNLM"/>
    </source>
</evidence>
<gene>
    <name evidence="2" type="ORF">H1016_00035</name>
</gene>
<reference evidence="2 3" key="1">
    <citation type="journal article" name="Nat. Commun.">
        <title>Undinarchaeota illuminate DPANN phylogeny and the impact of gene transfer on archaeal evolution.</title>
        <authorList>
            <person name="Dombrowski N."/>
            <person name="Williams T.A."/>
            <person name="Sun J."/>
            <person name="Woodcroft B.J."/>
            <person name="Lee J.H."/>
            <person name="Minh B.Q."/>
            <person name="Rinke C."/>
            <person name="Spang A."/>
        </authorList>
    </citation>
    <scope>NUCLEOTIDE SEQUENCE [LARGE SCALE GENOMIC DNA]</scope>
    <source>
        <strain evidence="2">MAG_bin1129</strain>
    </source>
</reference>
<feature type="transmembrane region" description="Helical" evidence="1">
    <location>
        <begin position="175"/>
        <end position="197"/>
    </location>
</feature>
<dbReference type="Proteomes" id="UP000646946">
    <property type="component" value="Unassembled WGS sequence"/>
</dbReference>
<dbReference type="EMBL" id="DVAB01000001">
    <property type="protein sequence ID" value="HIJ99914.1"/>
    <property type="molecule type" value="Genomic_DNA"/>
</dbReference>
<proteinExistence type="predicted"/>
<evidence type="ECO:0000256" key="1">
    <source>
        <dbReference type="SAM" id="Phobius"/>
    </source>
</evidence>
<sequence length="303" mass="33184">MNARIGRRLLALTFLALLLAAPQAVKAATADYNIVVNDAGDSLVVLNIVGSGEIRIPLPLDVSNPEVRGALYVPAENGIDILIGPSGKASVAYDTSLLTAKSGGTWVFDLDLVKWMDKKVTVLLPPHAEITSTTPRGAIEQLSDSKKVTWNVDQYAEKVSATYTLAERATLKPALISPILLGILAVVFVGIIALAYARPGLLPKQKVEKRRFIQRPAVIERKSLITKEKQNVLKTLTENELKIVNNLLTNSGSMKRNKLEREAQIAKSSLASALATLERRNVVQIDRTYTVHTVELSDWFRKL</sequence>
<dbReference type="AlphaFoldDB" id="A0A832X5M1"/>
<evidence type="ECO:0000313" key="2">
    <source>
        <dbReference type="EMBL" id="HIJ99914.1"/>
    </source>
</evidence>